<dbReference type="GO" id="GO:0005737">
    <property type="term" value="C:cytoplasm"/>
    <property type="evidence" value="ECO:0007669"/>
    <property type="project" value="TreeGrafter"/>
</dbReference>
<evidence type="ECO:0000256" key="1">
    <source>
        <dbReference type="PROSITE-ProRule" id="PRU00409"/>
    </source>
</evidence>
<reference evidence="3 4" key="1">
    <citation type="submission" date="2019-03" db="EMBL/GenBank/DDBJ databases">
        <title>Whole genome sequence of a novel Rubrobacter taiwanensis strain, isolated from Yellowstone National Park.</title>
        <authorList>
            <person name="Freed S."/>
            <person name="Ramaley R.F."/>
            <person name="Kyndt J.A."/>
        </authorList>
    </citation>
    <scope>NUCLEOTIDE SEQUENCE [LARGE SCALE GENOMIC DNA]</scope>
    <source>
        <strain evidence="3 4">Yellowstone</strain>
    </source>
</reference>
<proteinExistence type="predicted"/>
<feature type="domain" description="ATP-grasp" evidence="2">
    <location>
        <begin position="97"/>
        <end position="272"/>
    </location>
</feature>
<dbReference type="EMBL" id="SKBU01000012">
    <property type="protein sequence ID" value="TCJ18333.1"/>
    <property type="molecule type" value="Genomic_DNA"/>
</dbReference>
<dbReference type="PANTHER" id="PTHR21621:SF0">
    <property type="entry name" value="BETA-CITRYLGLUTAMATE SYNTHASE B-RELATED"/>
    <property type="match status" value="1"/>
</dbReference>
<dbReference type="Gene3D" id="3.40.50.20">
    <property type="match status" value="1"/>
</dbReference>
<dbReference type="Gene3D" id="3.30.470.20">
    <property type="entry name" value="ATP-grasp fold, B domain"/>
    <property type="match status" value="1"/>
</dbReference>
<dbReference type="InterPro" id="IPR011761">
    <property type="entry name" value="ATP-grasp"/>
</dbReference>
<keyword evidence="4" id="KW-1185">Reference proteome</keyword>
<protein>
    <recommendedName>
        <fullName evidence="2">ATP-grasp domain-containing protein</fullName>
    </recommendedName>
</protein>
<evidence type="ECO:0000259" key="2">
    <source>
        <dbReference type="PROSITE" id="PS50975"/>
    </source>
</evidence>
<dbReference type="PROSITE" id="PS50975">
    <property type="entry name" value="ATP_GRASP"/>
    <property type="match status" value="1"/>
</dbReference>
<comment type="caution">
    <text evidence="3">The sequence shown here is derived from an EMBL/GenBank/DDBJ whole genome shotgun (WGS) entry which is preliminary data.</text>
</comment>
<name>A0A4R1BLQ4_9ACTN</name>
<dbReference type="AlphaFoldDB" id="A0A4R1BLQ4"/>
<dbReference type="RefSeq" id="WP_132689988.1">
    <property type="nucleotide sequence ID" value="NZ_SKBU01000012.1"/>
</dbReference>
<dbReference type="GO" id="GO:0046872">
    <property type="term" value="F:metal ion binding"/>
    <property type="evidence" value="ECO:0007669"/>
    <property type="project" value="InterPro"/>
</dbReference>
<accession>A0A4R1BLQ4</accession>
<evidence type="ECO:0000313" key="3">
    <source>
        <dbReference type="EMBL" id="TCJ18333.1"/>
    </source>
</evidence>
<dbReference type="InterPro" id="IPR013651">
    <property type="entry name" value="ATP-grasp_RimK-type"/>
</dbReference>
<dbReference type="Proteomes" id="UP000295244">
    <property type="component" value="Unassembled WGS sequence"/>
</dbReference>
<keyword evidence="1" id="KW-0067">ATP-binding</keyword>
<organism evidence="3 4">
    <name type="scientific">Rubrobacter taiwanensis</name>
    <dbReference type="NCBI Taxonomy" id="185139"/>
    <lineage>
        <taxon>Bacteria</taxon>
        <taxon>Bacillati</taxon>
        <taxon>Actinomycetota</taxon>
        <taxon>Rubrobacteria</taxon>
        <taxon>Rubrobacterales</taxon>
        <taxon>Rubrobacteraceae</taxon>
        <taxon>Rubrobacter</taxon>
    </lineage>
</organism>
<dbReference type="PANTHER" id="PTHR21621">
    <property type="entry name" value="RIBOSOMAL PROTEIN S6 MODIFICATION PROTEIN"/>
    <property type="match status" value="1"/>
</dbReference>
<dbReference type="SUPFAM" id="SSF56059">
    <property type="entry name" value="Glutathione synthetase ATP-binding domain-like"/>
    <property type="match status" value="1"/>
</dbReference>
<dbReference type="OrthoDB" id="4329754at2"/>
<dbReference type="GO" id="GO:0018169">
    <property type="term" value="F:ribosomal S6-glutamic acid ligase activity"/>
    <property type="evidence" value="ECO:0007669"/>
    <property type="project" value="TreeGrafter"/>
</dbReference>
<dbReference type="Pfam" id="PF08443">
    <property type="entry name" value="RimK"/>
    <property type="match status" value="1"/>
</dbReference>
<dbReference type="GO" id="GO:0005524">
    <property type="term" value="F:ATP binding"/>
    <property type="evidence" value="ECO:0007669"/>
    <property type="project" value="UniProtKB-UniRule"/>
</dbReference>
<evidence type="ECO:0000313" key="4">
    <source>
        <dbReference type="Proteomes" id="UP000295244"/>
    </source>
</evidence>
<gene>
    <name evidence="3" type="ORF">E0L93_06225</name>
</gene>
<keyword evidence="1" id="KW-0547">Nucleotide-binding</keyword>
<sequence>MNGLRVGFIERRHPPGHRGAISDRLIPMLREAGAEVSLVHAETGPYRLDVRPPWDMVVLKSGSAAALHLAAAVEAWGIPSLNGSEATRLAQDRLASAAILQRAGLPIAPARLAWLGSGTPPGLEELAGRPLVVKAARGSRGRGLWRAAAGELPELLPRLPAGPYLIMEWVEHAGDDLKVFAAGEWMAAVERPFPAETYEEKLGRPAELPEEAAAAARAAGKLLGLTCFGCDFVRSSAGWWLVDVNAFPGYKGAEGAAEALAAEISRVAEGLR</sequence>
<dbReference type="GO" id="GO:0009432">
    <property type="term" value="P:SOS response"/>
    <property type="evidence" value="ECO:0007669"/>
    <property type="project" value="TreeGrafter"/>
</dbReference>